<reference evidence="1 2" key="1">
    <citation type="submission" date="2018-06" db="EMBL/GenBank/DDBJ databases">
        <title>Comparative genomics reveals the genomic features of Rhizophagus irregularis, R. cerebriforme, R. diaphanum and Gigaspora rosea, and their symbiotic lifestyle signature.</title>
        <authorList>
            <person name="Morin E."/>
            <person name="San Clemente H."/>
            <person name="Chen E.C.H."/>
            <person name="De La Providencia I."/>
            <person name="Hainaut M."/>
            <person name="Kuo A."/>
            <person name="Kohler A."/>
            <person name="Murat C."/>
            <person name="Tang N."/>
            <person name="Roy S."/>
            <person name="Loubradou J."/>
            <person name="Henrissat B."/>
            <person name="Grigoriev I.V."/>
            <person name="Corradi N."/>
            <person name="Roux C."/>
            <person name="Martin F.M."/>
        </authorList>
    </citation>
    <scope>NUCLEOTIDE SEQUENCE [LARGE SCALE GENOMIC DNA]</scope>
    <source>
        <strain evidence="1 2">DAOM 194757</strain>
    </source>
</reference>
<evidence type="ECO:0000313" key="1">
    <source>
        <dbReference type="EMBL" id="RIB11156.1"/>
    </source>
</evidence>
<name>A0A397UVC1_9GLOM</name>
<dbReference type="AlphaFoldDB" id="A0A397UVC1"/>
<organism evidence="1 2">
    <name type="scientific">Gigaspora rosea</name>
    <dbReference type="NCBI Taxonomy" id="44941"/>
    <lineage>
        <taxon>Eukaryota</taxon>
        <taxon>Fungi</taxon>
        <taxon>Fungi incertae sedis</taxon>
        <taxon>Mucoromycota</taxon>
        <taxon>Glomeromycotina</taxon>
        <taxon>Glomeromycetes</taxon>
        <taxon>Diversisporales</taxon>
        <taxon>Gigasporaceae</taxon>
        <taxon>Gigaspora</taxon>
    </lineage>
</organism>
<evidence type="ECO:0000313" key="2">
    <source>
        <dbReference type="Proteomes" id="UP000266673"/>
    </source>
</evidence>
<protein>
    <recommendedName>
        <fullName evidence="3">Ig-like domain-containing protein</fullName>
    </recommendedName>
</protein>
<evidence type="ECO:0008006" key="3">
    <source>
        <dbReference type="Google" id="ProtNLM"/>
    </source>
</evidence>
<gene>
    <name evidence="1" type="ORF">C2G38_2204187</name>
</gene>
<keyword evidence="2" id="KW-1185">Reference proteome</keyword>
<dbReference type="EMBL" id="QKWP01001167">
    <property type="protein sequence ID" value="RIB11156.1"/>
    <property type="molecule type" value="Genomic_DNA"/>
</dbReference>
<proteinExistence type="predicted"/>
<sequence length="128" mass="13569">MPFMLNANNGASDCSINGIHANVLNVTWGPDPVGPVGVTMYFNVSQGLSQASTTFTKLVVSFNDPSGVISSSKQLEIVPSINSVDNSYPVIIPENIPAPLYTVSVMITEVGIGDVLYCVLYSRNSRSG</sequence>
<comment type="caution">
    <text evidence="1">The sequence shown here is derived from an EMBL/GenBank/DDBJ whole genome shotgun (WGS) entry which is preliminary data.</text>
</comment>
<accession>A0A397UVC1</accession>
<dbReference type="OrthoDB" id="10293783at2759"/>
<dbReference type="Proteomes" id="UP000266673">
    <property type="component" value="Unassembled WGS sequence"/>
</dbReference>